<keyword evidence="3" id="KW-1185">Reference proteome</keyword>
<dbReference type="AlphaFoldDB" id="A0A6N9Q2B8"/>
<dbReference type="InterPro" id="IPR016571">
    <property type="entry name" value="Spore_coat_assembly_CotJB"/>
</dbReference>
<feature type="domain" description="Protein CotJB" evidence="1">
    <location>
        <begin position="7"/>
        <end position="82"/>
    </location>
</feature>
<dbReference type="OrthoDB" id="9804099at2"/>
<reference evidence="2 3" key="1">
    <citation type="submission" date="2019-01" db="EMBL/GenBank/DDBJ databases">
        <title>Chengkuizengella sp. nov., isolated from deep-sea sediment of East Pacific Ocean.</title>
        <authorList>
            <person name="Yang J."/>
            <person name="Lai Q."/>
            <person name="Shao Z."/>
        </authorList>
    </citation>
    <scope>NUCLEOTIDE SEQUENCE [LARGE SCALE GENOMIC DNA]</scope>
    <source>
        <strain evidence="2 3">YPA3-1-1</strain>
    </source>
</reference>
<proteinExistence type="predicted"/>
<dbReference type="InterPro" id="IPR024207">
    <property type="entry name" value="CotJB_dom"/>
</dbReference>
<dbReference type="PIRSF" id="PIRSF010606">
    <property type="entry name" value="Spore_coat_CotJB"/>
    <property type="match status" value="1"/>
</dbReference>
<evidence type="ECO:0000313" key="3">
    <source>
        <dbReference type="Proteomes" id="UP000448943"/>
    </source>
</evidence>
<name>A0A6N9Q2B8_9BACL</name>
<accession>A0A6N9Q2B8</accession>
<dbReference type="Pfam" id="PF12652">
    <property type="entry name" value="CotJB"/>
    <property type="match status" value="1"/>
</dbReference>
<gene>
    <name evidence="2" type="ORF">ERL59_04615</name>
</gene>
<dbReference type="Proteomes" id="UP000448943">
    <property type="component" value="Unassembled WGS sequence"/>
</dbReference>
<organism evidence="2 3">
    <name type="scientific">Chengkuizengella marina</name>
    <dbReference type="NCBI Taxonomy" id="2507566"/>
    <lineage>
        <taxon>Bacteria</taxon>
        <taxon>Bacillati</taxon>
        <taxon>Bacillota</taxon>
        <taxon>Bacilli</taxon>
        <taxon>Bacillales</taxon>
        <taxon>Paenibacillaceae</taxon>
        <taxon>Chengkuizengella</taxon>
    </lineage>
</organism>
<evidence type="ECO:0000313" key="2">
    <source>
        <dbReference type="EMBL" id="NBI28238.1"/>
    </source>
</evidence>
<keyword evidence="2" id="KW-0946">Virion</keyword>
<dbReference type="EMBL" id="SIJB01000012">
    <property type="protein sequence ID" value="NBI28238.1"/>
    <property type="molecule type" value="Genomic_DNA"/>
</dbReference>
<sequence length="83" mass="10324">MDDNYYKCLRRLQEIDFVLLDLSIYLDTHPFDQQAVAQLNQYSQERQILYKEYEKCYGPLYEFGRSFSKYPWEWPKTPWPWQV</sequence>
<comment type="caution">
    <text evidence="2">The sequence shown here is derived from an EMBL/GenBank/DDBJ whole genome shotgun (WGS) entry which is preliminary data.</text>
</comment>
<protein>
    <submittedName>
        <fullName evidence="2">Spore coat protein CotJB</fullName>
    </submittedName>
</protein>
<evidence type="ECO:0000259" key="1">
    <source>
        <dbReference type="Pfam" id="PF12652"/>
    </source>
</evidence>
<keyword evidence="2" id="KW-0167">Capsid protein</keyword>